<dbReference type="PROSITE" id="PS50932">
    <property type="entry name" value="HTH_LACI_2"/>
    <property type="match status" value="1"/>
</dbReference>
<reference evidence="5 6" key="1">
    <citation type="submission" date="2022-10" db="EMBL/GenBank/DDBJ databases">
        <authorList>
            <person name="Xie J."/>
            <person name="Shen N."/>
        </authorList>
    </citation>
    <scope>NUCLEOTIDE SEQUENCE [LARGE SCALE GENOMIC DNA]</scope>
    <source>
        <strain evidence="5 6">YIM65594</strain>
    </source>
</reference>
<evidence type="ECO:0000313" key="5">
    <source>
        <dbReference type="EMBL" id="MEB8336919.1"/>
    </source>
</evidence>
<comment type="caution">
    <text evidence="5">The sequence shown here is derived from an EMBL/GenBank/DDBJ whole genome shotgun (WGS) entry which is preliminary data.</text>
</comment>
<keyword evidence="6" id="KW-1185">Reference proteome</keyword>
<keyword evidence="3" id="KW-0804">Transcription</keyword>
<dbReference type="Proteomes" id="UP001354931">
    <property type="component" value="Unassembled WGS sequence"/>
</dbReference>
<evidence type="ECO:0000256" key="1">
    <source>
        <dbReference type="ARBA" id="ARBA00023015"/>
    </source>
</evidence>
<dbReference type="Pfam" id="PF00356">
    <property type="entry name" value="LacI"/>
    <property type="match status" value="1"/>
</dbReference>
<dbReference type="CDD" id="cd01392">
    <property type="entry name" value="HTH_LacI"/>
    <property type="match status" value="1"/>
</dbReference>
<name>A0ABU6EZ69_9ACTN</name>
<dbReference type="InterPro" id="IPR028082">
    <property type="entry name" value="Peripla_BP_I"/>
</dbReference>
<dbReference type="SUPFAM" id="SSF47413">
    <property type="entry name" value="lambda repressor-like DNA-binding domains"/>
    <property type="match status" value="1"/>
</dbReference>
<dbReference type="InterPro" id="IPR010982">
    <property type="entry name" value="Lambda_DNA-bd_dom_sf"/>
</dbReference>
<gene>
    <name evidence="5" type="ORF">OKJ99_05235</name>
</gene>
<dbReference type="Gene3D" id="3.40.50.2300">
    <property type="match status" value="2"/>
</dbReference>
<evidence type="ECO:0000256" key="3">
    <source>
        <dbReference type="ARBA" id="ARBA00023163"/>
    </source>
</evidence>
<evidence type="ECO:0000256" key="2">
    <source>
        <dbReference type="ARBA" id="ARBA00023125"/>
    </source>
</evidence>
<dbReference type="SMART" id="SM00354">
    <property type="entry name" value="HTH_LACI"/>
    <property type="match status" value="1"/>
</dbReference>
<organism evidence="5 6">
    <name type="scientific">Streptomyces endophyticus</name>
    <dbReference type="NCBI Taxonomy" id="714166"/>
    <lineage>
        <taxon>Bacteria</taxon>
        <taxon>Bacillati</taxon>
        <taxon>Actinomycetota</taxon>
        <taxon>Actinomycetes</taxon>
        <taxon>Kitasatosporales</taxon>
        <taxon>Streptomycetaceae</taxon>
        <taxon>Streptomyces</taxon>
    </lineage>
</organism>
<evidence type="ECO:0000259" key="4">
    <source>
        <dbReference type="PROSITE" id="PS50932"/>
    </source>
</evidence>
<dbReference type="EMBL" id="JAOZYC010000024">
    <property type="protein sequence ID" value="MEB8336919.1"/>
    <property type="molecule type" value="Genomic_DNA"/>
</dbReference>
<evidence type="ECO:0000313" key="6">
    <source>
        <dbReference type="Proteomes" id="UP001354931"/>
    </source>
</evidence>
<dbReference type="PANTHER" id="PTHR30146:SF153">
    <property type="entry name" value="LACTOSE OPERON REPRESSOR"/>
    <property type="match status" value="1"/>
</dbReference>
<accession>A0ABU6EZ69</accession>
<feature type="domain" description="HTH lacI-type" evidence="4">
    <location>
        <begin position="2"/>
        <end position="56"/>
    </location>
</feature>
<sequence>MVTSRDVARLAGVSQSTVSYVMSGQRSISPETRRRVEEAMAALRFRPHAGARALASRRSRVVGLMVPFSPGADTTGVLPFIETIARCARERDHNVLLATEDEGAGALERLAGGALCDALVLMDIEAKDPRTAVAAGLELPVILIGVPEDTGQLTCVDLDFEQAGRLAVDELAACGHRRIVELGYPRALVRRDVNFVRRFGRGALAAARRHGIPYTRVTPEDAGRTAVDAALAEALALADGTDDLGLVVPEGRIVPAVLARLAESGLTPGRDLSVLAVCTDDAAEATHPPVSNISTEPRTVSRTAMDALFRLLEDGPEPARVGLVLPRLTRRHTTVPHPYPLP</sequence>
<protein>
    <submittedName>
        <fullName evidence="5">LacI family transcriptional regulator</fullName>
    </submittedName>
</protein>
<dbReference type="InterPro" id="IPR046335">
    <property type="entry name" value="LacI/GalR-like_sensor"/>
</dbReference>
<dbReference type="Gene3D" id="1.10.260.40">
    <property type="entry name" value="lambda repressor-like DNA-binding domains"/>
    <property type="match status" value="1"/>
</dbReference>
<dbReference type="InterPro" id="IPR000843">
    <property type="entry name" value="HTH_LacI"/>
</dbReference>
<dbReference type="RefSeq" id="WP_326014550.1">
    <property type="nucleotide sequence ID" value="NZ_JAOZYC010000024.1"/>
</dbReference>
<keyword evidence="1" id="KW-0805">Transcription regulation</keyword>
<dbReference type="PANTHER" id="PTHR30146">
    <property type="entry name" value="LACI-RELATED TRANSCRIPTIONAL REPRESSOR"/>
    <property type="match status" value="1"/>
</dbReference>
<proteinExistence type="predicted"/>
<dbReference type="Pfam" id="PF13377">
    <property type="entry name" value="Peripla_BP_3"/>
    <property type="match status" value="1"/>
</dbReference>
<keyword evidence="2" id="KW-0238">DNA-binding</keyword>
<dbReference type="SUPFAM" id="SSF53822">
    <property type="entry name" value="Periplasmic binding protein-like I"/>
    <property type="match status" value="1"/>
</dbReference>